<dbReference type="SMART" id="SM00369">
    <property type="entry name" value="LRR_TYP"/>
    <property type="match status" value="10"/>
</dbReference>
<dbReference type="InterPro" id="IPR050647">
    <property type="entry name" value="Plant_LRR-RLKs"/>
</dbReference>
<gene>
    <name evidence="24" type="primary">LOC109005515</name>
</gene>
<evidence type="ECO:0000256" key="19">
    <source>
        <dbReference type="ARBA" id="ARBA00023180"/>
    </source>
</evidence>
<comment type="catalytic activity">
    <reaction evidence="21">
        <text>L-seryl-[protein] + ATP = O-phospho-L-seryl-[protein] + ADP + H(+)</text>
        <dbReference type="Rhea" id="RHEA:17989"/>
        <dbReference type="Rhea" id="RHEA-COMP:9863"/>
        <dbReference type="Rhea" id="RHEA-COMP:11604"/>
        <dbReference type="ChEBI" id="CHEBI:15378"/>
        <dbReference type="ChEBI" id="CHEBI:29999"/>
        <dbReference type="ChEBI" id="CHEBI:30616"/>
        <dbReference type="ChEBI" id="CHEBI:83421"/>
        <dbReference type="ChEBI" id="CHEBI:456216"/>
        <dbReference type="EC" id="2.7.11.1"/>
    </reaction>
</comment>
<dbReference type="PROSITE" id="PS50011">
    <property type="entry name" value="PROTEIN_KINASE_DOM"/>
    <property type="match status" value="1"/>
</dbReference>
<evidence type="ECO:0000256" key="3">
    <source>
        <dbReference type="ARBA" id="ARBA00008684"/>
    </source>
</evidence>
<evidence type="ECO:0000256" key="21">
    <source>
        <dbReference type="ARBA" id="ARBA00048679"/>
    </source>
</evidence>
<dbReference type="GO" id="GO:0005886">
    <property type="term" value="C:plasma membrane"/>
    <property type="evidence" value="ECO:0007669"/>
    <property type="project" value="UniProtKB-SubCell"/>
</dbReference>
<evidence type="ECO:0000256" key="20">
    <source>
        <dbReference type="ARBA" id="ARBA00047899"/>
    </source>
</evidence>
<evidence type="ECO:0000313" key="24">
    <source>
        <dbReference type="RefSeq" id="XP_018840033.1"/>
    </source>
</evidence>
<evidence type="ECO:0000256" key="16">
    <source>
        <dbReference type="ARBA" id="ARBA00022989"/>
    </source>
</evidence>
<keyword evidence="17" id="KW-0472">Membrane</keyword>
<keyword evidence="14" id="KW-0418">Kinase</keyword>
<dbReference type="Pfam" id="PF00069">
    <property type="entry name" value="Pkinase"/>
    <property type="match status" value="1"/>
</dbReference>
<sequence>MHRSIMALKHQNSSLLLLLGFLFVQYSCMFQLIQSYSNFTDQSALIAFKSQINSSPNETLLATNWSTAPNSICNWIGVSCSRHRQRVTALDLSYMGLHGTISPHIGNLSFLVSLDLSVNNFSGFIPLEISRLHRLRILMLASNQLEGSIPPTIQNCRKLRVVSFDTNRLIGAIPSSFGNLSMLEFLNLQRNSLTGPLPLVIFNISSLNAFSVTSNHILGALPNDLCSHCPNLRRLYFSNNKFGGQLHSQFNNCGELSILSLSYNTFDGSISKALIGNLPAKLEILYLGGNNFTGIIHSTICNLSRLQEFGIEDNHIQGSIPTDLWHLQKLTNLYLGRNNFKGAVPQKVFNLTSLKRFGFEGNSLSGYLPSLDSGQFCPNLEVIALGHNKLSGHIPSYLSNCSKLTVLALPENLFSGPIPKSLGNLKYLQQLFLSGNQLIGHEATDQEPNFISSLSNCRFLTSLSLSYNPLDITIPDSIQNFSASLQIFLAGNCQIKGHIPMGMGFLKGLTWLDLGGNNLTGNIPFTIGGLERLQRLHLYNNMIEGLILEEICQLRNLGELDLSNNRISGVIPNCISNLSLLVQLYLSSNRLESSIPLNLWGLENLLFLDLSSNFLSEHLSSNMTKLDTLEYLDLSRNEIAGEIPSIIGAFEILSHLDLSNNSFQGGIPQSFGNLKGLDLLDLSYNNLSGAIPKSFEALPYLKYLNLSFNKLVGEIPSGGPFMNFTAESFSGNSALCGNPIFGVPPCPAIPTYQQSKMKNILIKCILPVIVSIITFIMLVYLLRRRRKSNMEIPTPLNALSALEHRMISYQELCQGTNNFCESNLLGVGGFGSVYKGILSDRTIVAVKVVSLQLSGAFKSFDAECKVLRTIRHRNLVKVITTCTNPEFRALVLEYMSNDSLEKWLYSHNYCLDLLQRINIMVDVASALDYLHHGQSKSILHCDLKPTNILLDEDMVAHVGDFGIAKILVENEDATHTKTLGTIGYIAPEYGFEGKVSIKTDVYSYGITLLEMITRKKPTDHMFVADFSLRQLVNASIPDRMMEVVDEGLLRIEDGRDTIALQSILSSIMDLGLRCSEELPDTRMDIKDVLVQLNKIKSTFF</sequence>
<dbReference type="FunFam" id="3.80.10.10:FF:000101">
    <property type="entry name" value="LRR receptor-like serine/threonine-protein kinase ERECTA"/>
    <property type="match status" value="1"/>
</dbReference>
<keyword evidence="10" id="KW-0812">Transmembrane</keyword>
<dbReference type="SMART" id="SM00365">
    <property type="entry name" value="LRR_SD22"/>
    <property type="match status" value="9"/>
</dbReference>
<dbReference type="InterPro" id="IPR008271">
    <property type="entry name" value="Ser/Thr_kinase_AS"/>
</dbReference>
<evidence type="ECO:0000256" key="14">
    <source>
        <dbReference type="ARBA" id="ARBA00022777"/>
    </source>
</evidence>
<keyword evidence="5" id="KW-1003">Cell membrane</keyword>
<dbReference type="InterPro" id="IPR013210">
    <property type="entry name" value="LRR_N_plant-typ"/>
</dbReference>
<evidence type="ECO:0000256" key="18">
    <source>
        <dbReference type="ARBA" id="ARBA00023170"/>
    </source>
</evidence>
<dbReference type="PROSITE" id="PS00108">
    <property type="entry name" value="PROTEIN_KINASE_ST"/>
    <property type="match status" value="1"/>
</dbReference>
<evidence type="ECO:0000256" key="13">
    <source>
        <dbReference type="ARBA" id="ARBA00022741"/>
    </source>
</evidence>
<dbReference type="FunFam" id="1.10.510.10:FF:000358">
    <property type="entry name" value="Putative leucine-rich repeat receptor-like serine/threonine-protein kinase"/>
    <property type="match status" value="1"/>
</dbReference>
<evidence type="ECO:0000256" key="6">
    <source>
        <dbReference type="ARBA" id="ARBA00022527"/>
    </source>
</evidence>
<evidence type="ECO:0000256" key="15">
    <source>
        <dbReference type="ARBA" id="ARBA00022840"/>
    </source>
</evidence>
<evidence type="ECO:0000256" key="9">
    <source>
        <dbReference type="ARBA" id="ARBA00022679"/>
    </source>
</evidence>
<dbReference type="InterPro" id="IPR003591">
    <property type="entry name" value="Leu-rich_rpt_typical-subtyp"/>
</dbReference>
<dbReference type="PRINTS" id="PR00019">
    <property type="entry name" value="LEURICHRPT"/>
</dbReference>
<protein>
    <recommendedName>
        <fullName evidence="4">non-specific serine/threonine protein kinase</fullName>
        <ecNumber evidence="4">2.7.11.1</ecNumber>
    </recommendedName>
</protein>
<evidence type="ECO:0000256" key="1">
    <source>
        <dbReference type="ARBA" id="ARBA00004162"/>
    </source>
</evidence>
<keyword evidence="11" id="KW-0732">Signal</keyword>
<keyword evidence="19" id="KW-0325">Glycoprotein</keyword>
<keyword evidence="7" id="KW-0597">Phosphoprotein</keyword>
<evidence type="ECO:0000256" key="2">
    <source>
        <dbReference type="ARBA" id="ARBA00004479"/>
    </source>
</evidence>
<dbReference type="FunFam" id="3.80.10.10:FF:000095">
    <property type="entry name" value="LRR receptor-like serine/threonine-protein kinase GSO1"/>
    <property type="match status" value="2"/>
</dbReference>
<dbReference type="InterPro" id="IPR017441">
    <property type="entry name" value="Protein_kinase_ATP_BS"/>
</dbReference>
<dbReference type="GO" id="GO:0004674">
    <property type="term" value="F:protein serine/threonine kinase activity"/>
    <property type="evidence" value="ECO:0007669"/>
    <property type="project" value="UniProtKB-KW"/>
</dbReference>
<dbReference type="InterPro" id="IPR032675">
    <property type="entry name" value="LRR_dom_sf"/>
</dbReference>
<keyword evidence="12" id="KW-0677">Repeat</keyword>
<dbReference type="SMART" id="SM00220">
    <property type="entry name" value="S_TKc"/>
    <property type="match status" value="1"/>
</dbReference>
<dbReference type="RefSeq" id="XP_018840033.1">
    <property type="nucleotide sequence ID" value="XM_018984488.2"/>
</dbReference>
<accession>A0A2I4G801</accession>
<keyword evidence="8" id="KW-0433">Leucine-rich repeat</keyword>
<evidence type="ECO:0000256" key="11">
    <source>
        <dbReference type="ARBA" id="ARBA00022729"/>
    </source>
</evidence>
<dbReference type="Pfam" id="PF00560">
    <property type="entry name" value="LRR_1"/>
    <property type="match status" value="5"/>
</dbReference>
<dbReference type="SUPFAM" id="SSF56112">
    <property type="entry name" value="Protein kinase-like (PK-like)"/>
    <property type="match status" value="1"/>
</dbReference>
<dbReference type="Proteomes" id="UP000235220">
    <property type="component" value="Chromosome 7"/>
</dbReference>
<keyword evidence="18" id="KW-0675">Receptor</keyword>
<organism evidence="23 24">
    <name type="scientific">Juglans regia</name>
    <name type="common">English walnut</name>
    <dbReference type="NCBI Taxonomy" id="51240"/>
    <lineage>
        <taxon>Eukaryota</taxon>
        <taxon>Viridiplantae</taxon>
        <taxon>Streptophyta</taxon>
        <taxon>Embryophyta</taxon>
        <taxon>Tracheophyta</taxon>
        <taxon>Spermatophyta</taxon>
        <taxon>Magnoliopsida</taxon>
        <taxon>eudicotyledons</taxon>
        <taxon>Gunneridae</taxon>
        <taxon>Pentapetalae</taxon>
        <taxon>rosids</taxon>
        <taxon>fabids</taxon>
        <taxon>Fagales</taxon>
        <taxon>Juglandaceae</taxon>
        <taxon>Juglans</taxon>
    </lineage>
</organism>
<dbReference type="Pfam" id="PF13855">
    <property type="entry name" value="LRR_8"/>
    <property type="match status" value="4"/>
</dbReference>
<keyword evidence="15" id="KW-0067">ATP-binding</keyword>
<dbReference type="Pfam" id="PF08263">
    <property type="entry name" value="LRRNT_2"/>
    <property type="match status" value="1"/>
</dbReference>
<keyword evidence="23" id="KW-1185">Reference proteome</keyword>
<reference evidence="24" key="1">
    <citation type="submission" date="2025-08" db="UniProtKB">
        <authorList>
            <consortium name="RefSeq"/>
        </authorList>
    </citation>
    <scope>IDENTIFICATION</scope>
    <source>
        <tissue evidence="24">Leaves</tissue>
    </source>
</reference>
<keyword evidence="16" id="KW-1133">Transmembrane helix</keyword>
<evidence type="ECO:0000313" key="23">
    <source>
        <dbReference type="Proteomes" id="UP000235220"/>
    </source>
</evidence>
<name>A0A2I4G801_JUGRE</name>
<dbReference type="InterPro" id="IPR000719">
    <property type="entry name" value="Prot_kinase_dom"/>
</dbReference>
<comment type="subcellular location">
    <subcellularLocation>
        <location evidence="1">Cell membrane</location>
        <topology evidence="1">Single-pass membrane protein</topology>
    </subcellularLocation>
    <subcellularLocation>
        <location evidence="2">Membrane</location>
        <topology evidence="2">Single-pass type I membrane protein</topology>
    </subcellularLocation>
</comment>
<dbReference type="AlphaFoldDB" id="A0A2I4G801"/>
<dbReference type="GeneID" id="109005515"/>
<dbReference type="InterPro" id="IPR001611">
    <property type="entry name" value="Leu-rich_rpt"/>
</dbReference>
<evidence type="ECO:0000256" key="12">
    <source>
        <dbReference type="ARBA" id="ARBA00022737"/>
    </source>
</evidence>
<dbReference type="PANTHER" id="PTHR48056:SF73">
    <property type="entry name" value="LRR RECEPTOR-LIKE SERINE_THREONINE-PROTEIN KINASE EFR"/>
    <property type="match status" value="1"/>
</dbReference>
<dbReference type="EC" id="2.7.11.1" evidence="4"/>
<evidence type="ECO:0000256" key="5">
    <source>
        <dbReference type="ARBA" id="ARBA00022475"/>
    </source>
</evidence>
<dbReference type="PROSITE" id="PS00107">
    <property type="entry name" value="PROTEIN_KINASE_ATP"/>
    <property type="match status" value="1"/>
</dbReference>
<feature type="domain" description="Protein kinase" evidence="22">
    <location>
        <begin position="819"/>
        <end position="1100"/>
    </location>
</feature>
<dbReference type="InterPro" id="IPR011009">
    <property type="entry name" value="Kinase-like_dom_sf"/>
</dbReference>
<evidence type="ECO:0000256" key="8">
    <source>
        <dbReference type="ARBA" id="ARBA00022614"/>
    </source>
</evidence>
<dbReference type="PROSITE" id="PS51450">
    <property type="entry name" value="LRR"/>
    <property type="match status" value="1"/>
</dbReference>
<dbReference type="SUPFAM" id="SSF52047">
    <property type="entry name" value="RNI-like"/>
    <property type="match status" value="2"/>
</dbReference>
<dbReference type="FunFam" id="3.30.200.20:FF:000661">
    <property type="entry name" value="Serine-threonine protein kinase plant-type"/>
    <property type="match status" value="1"/>
</dbReference>
<keyword evidence="6" id="KW-0723">Serine/threonine-protein kinase</keyword>
<dbReference type="Gene3D" id="3.80.10.10">
    <property type="entry name" value="Ribonuclease Inhibitor"/>
    <property type="match status" value="3"/>
</dbReference>
<comment type="catalytic activity">
    <reaction evidence="20">
        <text>L-threonyl-[protein] + ATP = O-phospho-L-threonyl-[protein] + ADP + H(+)</text>
        <dbReference type="Rhea" id="RHEA:46608"/>
        <dbReference type="Rhea" id="RHEA-COMP:11060"/>
        <dbReference type="Rhea" id="RHEA-COMP:11605"/>
        <dbReference type="ChEBI" id="CHEBI:15378"/>
        <dbReference type="ChEBI" id="CHEBI:30013"/>
        <dbReference type="ChEBI" id="CHEBI:30616"/>
        <dbReference type="ChEBI" id="CHEBI:61977"/>
        <dbReference type="ChEBI" id="CHEBI:456216"/>
        <dbReference type="EC" id="2.7.11.1"/>
    </reaction>
</comment>
<evidence type="ECO:0000259" key="22">
    <source>
        <dbReference type="PROSITE" id="PS50011"/>
    </source>
</evidence>
<evidence type="ECO:0000256" key="17">
    <source>
        <dbReference type="ARBA" id="ARBA00023136"/>
    </source>
</evidence>
<dbReference type="Gramene" id="Jr07_04030_p1">
    <property type="protein sequence ID" value="cds.Jr07_04030_p1"/>
    <property type="gene ID" value="Jr07_04030"/>
</dbReference>
<proteinExistence type="inferred from homology"/>
<dbReference type="OrthoDB" id="676979at2759"/>
<dbReference type="Gene3D" id="3.30.200.20">
    <property type="entry name" value="Phosphorylase Kinase, domain 1"/>
    <property type="match status" value="1"/>
</dbReference>
<keyword evidence="13" id="KW-0547">Nucleotide-binding</keyword>
<evidence type="ECO:0000256" key="10">
    <source>
        <dbReference type="ARBA" id="ARBA00022692"/>
    </source>
</evidence>
<dbReference type="GO" id="GO:0005524">
    <property type="term" value="F:ATP binding"/>
    <property type="evidence" value="ECO:0007669"/>
    <property type="project" value="UniProtKB-UniRule"/>
</dbReference>
<dbReference type="KEGG" id="jre:109005515"/>
<keyword evidence="9" id="KW-0808">Transferase</keyword>
<evidence type="ECO:0000256" key="7">
    <source>
        <dbReference type="ARBA" id="ARBA00022553"/>
    </source>
</evidence>
<evidence type="ECO:0000256" key="4">
    <source>
        <dbReference type="ARBA" id="ARBA00012513"/>
    </source>
</evidence>
<dbReference type="Gene3D" id="1.10.510.10">
    <property type="entry name" value="Transferase(Phosphotransferase) domain 1"/>
    <property type="match status" value="1"/>
</dbReference>
<comment type="similarity">
    <text evidence="3">Belongs to the protein kinase superfamily. Ser/Thr protein kinase family.</text>
</comment>
<dbReference type="PANTHER" id="PTHR48056">
    <property type="entry name" value="LRR RECEPTOR-LIKE SERINE/THREONINE-PROTEIN KINASE-RELATED"/>
    <property type="match status" value="1"/>
</dbReference>